<comment type="caution">
    <text evidence="2">The sequence shown here is derived from an EMBL/GenBank/DDBJ whole genome shotgun (WGS) entry which is preliminary data.</text>
</comment>
<keyword evidence="1" id="KW-0175">Coiled coil</keyword>
<dbReference type="RefSeq" id="WP_160762424.1">
    <property type="nucleotide sequence ID" value="NZ_WUPT01000001.1"/>
</dbReference>
<evidence type="ECO:0000313" key="2">
    <source>
        <dbReference type="EMBL" id="MXQ06491.1"/>
    </source>
</evidence>
<proteinExistence type="predicted"/>
<organism evidence="2 3">
    <name type="scientific">Kangsaoukella pontilimi</name>
    <dbReference type="NCBI Taxonomy" id="2691042"/>
    <lineage>
        <taxon>Bacteria</taxon>
        <taxon>Pseudomonadati</taxon>
        <taxon>Pseudomonadota</taxon>
        <taxon>Alphaproteobacteria</taxon>
        <taxon>Rhodobacterales</taxon>
        <taxon>Paracoccaceae</taxon>
        <taxon>Kangsaoukella</taxon>
    </lineage>
</organism>
<reference evidence="2 3" key="2">
    <citation type="submission" date="2020-03" db="EMBL/GenBank/DDBJ databases">
        <title>Kangsaoukella pontilimi gen. nov., sp. nov., a new member of the family Rhodobacteraceae isolated from a tidal mudflat.</title>
        <authorList>
            <person name="Kim I.S."/>
        </authorList>
    </citation>
    <scope>NUCLEOTIDE SEQUENCE [LARGE SCALE GENOMIC DNA]</scope>
    <source>
        <strain evidence="2 3">GH1-50</strain>
    </source>
</reference>
<dbReference type="Proteomes" id="UP000480350">
    <property type="component" value="Unassembled WGS sequence"/>
</dbReference>
<name>A0A7C9MAY5_9RHOB</name>
<evidence type="ECO:0000256" key="1">
    <source>
        <dbReference type="SAM" id="Coils"/>
    </source>
</evidence>
<protein>
    <submittedName>
        <fullName evidence="2">Uncharacterized protein</fullName>
    </submittedName>
</protein>
<feature type="coiled-coil region" evidence="1">
    <location>
        <begin position="4"/>
        <end position="147"/>
    </location>
</feature>
<dbReference type="EMBL" id="WUPT01000001">
    <property type="protein sequence ID" value="MXQ06491.1"/>
    <property type="molecule type" value="Genomic_DNA"/>
</dbReference>
<accession>A0A7C9MAY5</accession>
<reference evidence="2 3" key="1">
    <citation type="submission" date="2019-12" db="EMBL/GenBank/DDBJ databases">
        <authorList>
            <person name="Lee S.D."/>
        </authorList>
    </citation>
    <scope>NUCLEOTIDE SEQUENCE [LARGE SCALE GENOMIC DNA]</scope>
    <source>
        <strain evidence="2 3">GH1-50</strain>
    </source>
</reference>
<evidence type="ECO:0000313" key="3">
    <source>
        <dbReference type="Proteomes" id="UP000480350"/>
    </source>
</evidence>
<gene>
    <name evidence="2" type="ORF">GQ651_01390</name>
</gene>
<keyword evidence="3" id="KW-1185">Reference proteome</keyword>
<sequence length="155" mass="16878">MSDLEELQRRIVGALDRAGQALDRLGATAPDTGDSAALAAELEAERMANAQLEERVRAIKEKQETHVAGLEAEVAKLREALAARDGEVQRMRSVNDELRASNKALREANAEGLAEPHLVNSAMMSELEALRERRASDRAEIDEILAALEPALKEA</sequence>
<dbReference type="AlphaFoldDB" id="A0A7C9MAY5"/>